<evidence type="ECO:0000256" key="6">
    <source>
        <dbReference type="ARBA" id="ARBA00023098"/>
    </source>
</evidence>
<dbReference type="Pfam" id="PF20791">
    <property type="entry name" value="Acyl-ACP_TE_C"/>
    <property type="match status" value="1"/>
</dbReference>
<keyword evidence="4" id="KW-0276">Fatty acid metabolism</keyword>
<feature type="domain" description="Acyl-ACP thioesterase-like C-terminal" evidence="9">
    <location>
        <begin position="151"/>
        <end position="248"/>
    </location>
</feature>
<name>A0A6I6F629_9CLOT</name>
<evidence type="ECO:0000256" key="4">
    <source>
        <dbReference type="ARBA" id="ARBA00022832"/>
    </source>
</evidence>
<evidence type="ECO:0000256" key="5">
    <source>
        <dbReference type="ARBA" id="ARBA00022946"/>
    </source>
</evidence>
<evidence type="ECO:0000313" key="11">
    <source>
        <dbReference type="Proteomes" id="UP000422764"/>
    </source>
</evidence>
<dbReference type="InterPro" id="IPR049427">
    <property type="entry name" value="Acyl-ACP_TE_C"/>
</dbReference>
<keyword evidence="6" id="KW-0443">Lipid metabolism</keyword>
<dbReference type="SUPFAM" id="SSF54637">
    <property type="entry name" value="Thioesterase/thiol ester dehydrase-isomerase"/>
    <property type="match status" value="2"/>
</dbReference>
<dbReference type="EMBL" id="CP046522">
    <property type="protein sequence ID" value="QGU96674.1"/>
    <property type="molecule type" value="Genomic_DNA"/>
</dbReference>
<evidence type="ECO:0000256" key="2">
    <source>
        <dbReference type="ARBA" id="ARBA00022516"/>
    </source>
</evidence>
<evidence type="ECO:0000256" key="1">
    <source>
        <dbReference type="ARBA" id="ARBA00006500"/>
    </source>
</evidence>
<evidence type="ECO:0000259" key="9">
    <source>
        <dbReference type="Pfam" id="PF20791"/>
    </source>
</evidence>
<keyword evidence="7" id="KW-0275">Fatty acid biosynthesis</keyword>
<dbReference type="Pfam" id="PF01643">
    <property type="entry name" value="Acyl-ACP_TE"/>
    <property type="match status" value="1"/>
</dbReference>
<protein>
    <submittedName>
        <fullName evidence="10">Acyl-ACP thioesterase</fullName>
    </submittedName>
</protein>
<comment type="similarity">
    <text evidence="1">Belongs to the acyl-ACP thioesterase family.</text>
</comment>
<dbReference type="Gene3D" id="3.10.129.10">
    <property type="entry name" value="Hotdog Thioesterase"/>
    <property type="match status" value="1"/>
</dbReference>
<feature type="domain" description="Acyl-ACP thioesterase N-terminal hotdog" evidence="8">
    <location>
        <begin position="6"/>
        <end position="132"/>
    </location>
</feature>
<dbReference type="InterPro" id="IPR002864">
    <property type="entry name" value="Acyl-ACP_thioesterase_NHD"/>
</dbReference>
<gene>
    <name evidence="10" type="ORF">GOM49_17720</name>
</gene>
<reference evidence="10 11" key="1">
    <citation type="submission" date="2019-12" db="EMBL/GenBank/DDBJ databases">
        <title>Genome sequenceing of Clostridium bovifaecis.</title>
        <authorList>
            <person name="Yao Y."/>
        </authorList>
    </citation>
    <scope>NUCLEOTIDE SEQUENCE [LARGE SCALE GENOMIC DNA]</scope>
    <source>
        <strain evidence="10 11">BXX</strain>
    </source>
</reference>
<sequence>MSRVITDKEYEVHYYEADYRKQALMTSLIDYFNDVATFQSEELGIGIDYMKENNMAWILYKWDINVTKYPMYGEKIIVRTEPCAAKKFYAYRKFYILNLEKEVIATASSVWLLIDIKERKPMRVTPHLMEVYGLTDDNNEILKVDNIIKLSEEESSIGFKVRYSDIDTNGHVNNEKYAAWLIESIPLDIVLNYTLINMKITYKKETKYGENIKVLTASKNIEDKIIFSHKILKESGEEITLGETTWKKNA</sequence>
<evidence type="ECO:0000256" key="7">
    <source>
        <dbReference type="ARBA" id="ARBA00023160"/>
    </source>
</evidence>
<dbReference type="GO" id="GO:0016297">
    <property type="term" value="F:fatty acyl-[ACP] hydrolase activity"/>
    <property type="evidence" value="ECO:0007669"/>
    <property type="project" value="InterPro"/>
</dbReference>
<dbReference type="GO" id="GO:0000036">
    <property type="term" value="F:acyl carrier activity"/>
    <property type="evidence" value="ECO:0007669"/>
    <property type="project" value="TreeGrafter"/>
</dbReference>
<proteinExistence type="inferred from homology"/>
<keyword evidence="5" id="KW-0809">Transit peptide</keyword>
<evidence type="ECO:0000313" key="10">
    <source>
        <dbReference type="EMBL" id="QGU96674.1"/>
    </source>
</evidence>
<evidence type="ECO:0000259" key="8">
    <source>
        <dbReference type="Pfam" id="PF01643"/>
    </source>
</evidence>
<dbReference type="Proteomes" id="UP000422764">
    <property type="component" value="Chromosome"/>
</dbReference>
<keyword evidence="2" id="KW-0444">Lipid biosynthesis</keyword>
<dbReference type="CDD" id="cd00586">
    <property type="entry name" value="4HBT"/>
    <property type="match status" value="2"/>
</dbReference>
<dbReference type="InterPro" id="IPR045023">
    <property type="entry name" value="FATA/B"/>
</dbReference>
<organism evidence="10 11">
    <name type="scientific">Clostridium bovifaecis</name>
    <dbReference type="NCBI Taxonomy" id="2184719"/>
    <lineage>
        <taxon>Bacteria</taxon>
        <taxon>Bacillati</taxon>
        <taxon>Bacillota</taxon>
        <taxon>Clostridia</taxon>
        <taxon>Eubacteriales</taxon>
        <taxon>Clostridiaceae</taxon>
        <taxon>Clostridium</taxon>
    </lineage>
</organism>
<evidence type="ECO:0000256" key="3">
    <source>
        <dbReference type="ARBA" id="ARBA00022801"/>
    </source>
</evidence>
<dbReference type="PANTHER" id="PTHR31727">
    <property type="entry name" value="OLEOYL-ACYL CARRIER PROTEIN THIOESTERASE 1, CHLOROPLASTIC"/>
    <property type="match status" value="1"/>
</dbReference>
<keyword evidence="3" id="KW-0378">Hydrolase</keyword>
<accession>A0A6I6F629</accession>
<dbReference type="PANTHER" id="PTHR31727:SF6">
    <property type="entry name" value="OLEOYL-ACYL CARRIER PROTEIN THIOESTERASE 1, CHLOROPLASTIC"/>
    <property type="match status" value="1"/>
</dbReference>
<dbReference type="InterPro" id="IPR029069">
    <property type="entry name" value="HotDog_dom_sf"/>
</dbReference>
<keyword evidence="11" id="KW-1185">Reference proteome</keyword>
<dbReference type="AlphaFoldDB" id="A0A6I6F629"/>